<sequence>MSDTPLTGALVARAVLDRRWTVLARTGIDLAGVATWDRTLDRRTRILVPVDVQAFVVPRTGGEPTVAVTGTPAGDGSPGDPPPFAAGAVRPSGVHLHWAMPDALLRGRQRKPSTNGADDARDAALELPRLPDRWVVFRALMPDGAAQAQLRGWVIDARTQSVTPLATFSGTPAAPPAGALTLDPLDGMAGGSLLWTASYGASAGRFAFHDPLDDVPNAQASHGGQAVYVVGGWWDDVAQDPLAAARGTKGLDARLAELGWSVVHDVADTVQQAQEDPRVVTMRNAMGLTSPPSEPMVSVITAEGRPVARSLGAASVRAAVPVSKATKVMVGPSLPTYASLLHGAVLGVPIGGSVPAGVDDRPASADMQVAMGLDDDDLVGAFGATTLGTGAQHRASAERLAAAFTSDLLDRLATPDGVDDLAEREHGDGFLSFPGTPLPGTRPDRLRAEDAAPIGPTGIGRKGRGALAASVQERLGAELRWKSDAIDLMERKRGAPSRAEQSRAGALRDAQEGIARERTSRPQVREVVRPAPRWFRPLPPMVAIRGAHPSHRHHGDGLFDSEGRLRCRYPRECVPAWKGVVRGQDVVPSISSGAVPPEMLAIVREAVLLDPYAHAWLAAAGAAASGGGRTRVPALETRLAGEMVRLYGTEGRYDGGSHLAPTGRNAAARDSWQGVGVRERMLDLEVATELSRHALLEGMPPSPVAITTWRQPWVPLWLEWRVTLRGREDLEGWTLDGLDLEAATLAAPTRTLTYQGRSPIGQGLSKALHGAILRWLEAEQQRDASPAGGFISDADEAALARLADLLLPLDLVSASLDGIREQLLGIPYDGSEPRGTPGPDGRERLRATAAPIPLFGGTLTLDALRLVDAFGRVADVPTATVRTTATLEVDGAPAAMRLRPRLQHQARWLWRLVDPAHPTTADPALAPEAFVDQLDPQLAVNPVAGFLLPDHIDEALELFDVHGTPLGQLAHDALSGAVFWEPAPGRPLPPDAGPLAGLAPHDVLVGELASGVVVSDVAARAQAAAPDSSALSAMLRAIDTTLWSVDTFASVGSPTVAGLVGRPIAVVRATLTLDAPDDLPDVDVTAPGGADARRAAFAAMREQRVPVQLGALTRSDDALLGFFVDDDYTKLHLVDKVVAATARDTGRHRGQLGLLGATDVPDVVPLAHPYVVAEDQLLLRPGQTVRLTLLMLPAGQVHLTSGVLPRKSLALAHDWVMPGLQALMPSVRVGPLLVDPSEIRLPLVASLGERQTFTRRTGPLTWRDDPIVAATQTALLPRLPHEAQEGWIRVLPESGGAP</sequence>
<dbReference type="EMBL" id="BRXS01000002">
    <property type="protein sequence ID" value="GLC24869.1"/>
    <property type="molecule type" value="Genomic_DNA"/>
</dbReference>
<accession>A0AA37VEB0</accession>
<feature type="region of interest" description="Disordered" evidence="1">
    <location>
        <begin position="426"/>
        <end position="447"/>
    </location>
</feature>
<name>A0AA37VEB0_9BACT</name>
<reference evidence="2" key="1">
    <citation type="submission" date="2022-08" db="EMBL/GenBank/DDBJ databases">
        <title>Draft genome sequencing of Roseisolibacter agri AW1220.</title>
        <authorList>
            <person name="Tobiishi Y."/>
            <person name="Tonouchi A."/>
        </authorList>
    </citation>
    <scope>NUCLEOTIDE SEQUENCE</scope>
    <source>
        <strain evidence="2">AW1220</strain>
    </source>
</reference>
<protein>
    <submittedName>
        <fullName evidence="2">Uncharacterized protein</fullName>
    </submittedName>
</protein>
<organism evidence="2 3">
    <name type="scientific">Roseisolibacter agri</name>
    <dbReference type="NCBI Taxonomy" id="2014610"/>
    <lineage>
        <taxon>Bacteria</taxon>
        <taxon>Pseudomonadati</taxon>
        <taxon>Gemmatimonadota</taxon>
        <taxon>Gemmatimonadia</taxon>
        <taxon>Gemmatimonadales</taxon>
        <taxon>Gemmatimonadaceae</taxon>
        <taxon>Roseisolibacter</taxon>
    </lineage>
</organism>
<dbReference type="Proteomes" id="UP001161325">
    <property type="component" value="Unassembled WGS sequence"/>
</dbReference>
<evidence type="ECO:0000313" key="2">
    <source>
        <dbReference type="EMBL" id="GLC24869.1"/>
    </source>
</evidence>
<proteinExistence type="predicted"/>
<gene>
    <name evidence="2" type="ORF">rosag_13820</name>
</gene>
<feature type="region of interest" description="Disordered" evidence="1">
    <location>
        <begin position="492"/>
        <end position="523"/>
    </location>
</feature>
<keyword evidence="3" id="KW-1185">Reference proteome</keyword>
<feature type="compositionally biased region" description="Basic and acidic residues" evidence="1">
    <location>
        <begin position="509"/>
        <end position="523"/>
    </location>
</feature>
<evidence type="ECO:0000256" key="1">
    <source>
        <dbReference type="SAM" id="MobiDB-lite"/>
    </source>
</evidence>
<dbReference type="RefSeq" id="WP_284349313.1">
    <property type="nucleotide sequence ID" value="NZ_BRXS01000002.1"/>
</dbReference>
<evidence type="ECO:0000313" key="3">
    <source>
        <dbReference type="Proteomes" id="UP001161325"/>
    </source>
</evidence>
<comment type="caution">
    <text evidence="2">The sequence shown here is derived from an EMBL/GenBank/DDBJ whole genome shotgun (WGS) entry which is preliminary data.</text>
</comment>